<sequence length="886" mass="99656">MAESAINKQKSRRSKHCEKRELKRKEKLEELQNLLNELFPESKTRFEKNGPGDEQLMNAVTMEKYKEAEDILSSQTMACSQEALDRSLLIAADSGQKLTLVLLLKNKANSNCRDTNGNTPLLLCAQNGFLEMVRILINNGASVNEQNNVGDTALILSIRKSGSSEMARLLCNSSNVSIKNKEGYTALMKAIESVDLDTIKILIINGANTSDAREGKSITEMAEQKGVLKFLKAFSECKTPQQPTILSAVESRNISVIEIFLTFDKNCIKMKSSKGKSALEILLEIVLSENKGLSSADKEICKLLIVHGVEINVKKAKGIMNKSVSLLVKAVQIGDLDLVRWLCLKKVNINESNFYETMTPLMMAAKEGFVDITCFLLSKQANVEVKGREGTALDIAVKYKKMECAKILLEEKAKKGLEDACKKAIEYKEVCLMEHLHDKFTFDMKDAKLLEWTIESDSKDILTFLISKGANVNSKIVKQSYYSSSRQPSFVYPLHLSVDKENLDLIMLLIESGADIDIVDSNGDTPLFYACSKKNVDILKYLLTTGAEVNTTNDFGKTPIFVTVEINQVLHFKMLLKWGADVSVCDKEGNSLICQAIKCRCADIVSLLLDLGVDTHDITKDGDSALTLLFKTLKTHYYFEKEKFDKILRHMLQESVDVNRQDVKRNTALMIACKLDTHWPEAVNLLLQKGANVNMVNDRNESALSVTLTKRNFDMTKVLLENKATFHLPSHCQEAVHLFISENRPELLPLALGQGVYPFLVLPNHSSEHIFSCSYRYSRNDLTPLSLALIDQRFSVVTFLIQTRFLTKHDVTDILSKPFFQSTLLQIEKQELLDNLLSLKTLSFVRVSELLDATPDREQKVSRLPIPNKIKDQLLFRNLNVKMETS</sequence>
<reference evidence="5" key="2">
    <citation type="submission" date="2023-04" db="EMBL/GenBank/DDBJ databases">
        <authorList>
            <person name="Bu L."/>
            <person name="Lu L."/>
            <person name="Laidemitt M.R."/>
            <person name="Zhang S.M."/>
            <person name="Mutuku M."/>
            <person name="Mkoji G."/>
            <person name="Steinauer M."/>
            <person name="Loker E.S."/>
        </authorList>
    </citation>
    <scope>NUCLEOTIDE SEQUENCE</scope>
    <source>
        <strain evidence="5">KasaAsao</strain>
        <tissue evidence="5">Whole Snail</tissue>
    </source>
</reference>
<comment type="caution">
    <text evidence="5">The sequence shown here is derived from an EMBL/GenBank/DDBJ whole genome shotgun (WGS) entry which is preliminary data.</text>
</comment>
<dbReference type="PROSITE" id="PS50297">
    <property type="entry name" value="ANK_REP_REGION"/>
    <property type="match status" value="3"/>
</dbReference>
<feature type="repeat" description="ANK" evidence="3">
    <location>
        <begin position="116"/>
        <end position="148"/>
    </location>
</feature>
<evidence type="ECO:0000313" key="5">
    <source>
        <dbReference type="EMBL" id="KAK0067725.1"/>
    </source>
</evidence>
<protein>
    <submittedName>
        <fullName evidence="5">Ankyrin repeat protein</fullName>
    </submittedName>
</protein>
<evidence type="ECO:0000256" key="3">
    <source>
        <dbReference type="PROSITE-ProRule" id="PRU00023"/>
    </source>
</evidence>
<dbReference type="Pfam" id="PF12796">
    <property type="entry name" value="Ank_2"/>
    <property type="match status" value="4"/>
</dbReference>
<dbReference type="PANTHER" id="PTHR24198">
    <property type="entry name" value="ANKYRIN REPEAT AND PROTEIN KINASE DOMAIN-CONTAINING PROTEIN"/>
    <property type="match status" value="1"/>
</dbReference>
<feature type="repeat" description="ANK" evidence="3">
    <location>
        <begin position="664"/>
        <end position="698"/>
    </location>
</feature>
<feature type="region of interest" description="Disordered" evidence="4">
    <location>
        <begin position="1"/>
        <end position="21"/>
    </location>
</feature>
<feature type="repeat" description="ANK" evidence="3">
    <location>
        <begin position="522"/>
        <end position="554"/>
    </location>
</feature>
<dbReference type="SUPFAM" id="SSF48403">
    <property type="entry name" value="Ankyrin repeat"/>
    <property type="match status" value="3"/>
</dbReference>
<dbReference type="EMBL" id="JASAOG010000006">
    <property type="protein sequence ID" value="KAK0067725.1"/>
    <property type="molecule type" value="Genomic_DNA"/>
</dbReference>
<organism evidence="5 6">
    <name type="scientific">Biomphalaria pfeifferi</name>
    <name type="common">Bloodfluke planorb</name>
    <name type="synonym">Freshwater snail</name>
    <dbReference type="NCBI Taxonomy" id="112525"/>
    <lineage>
        <taxon>Eukaryota</taxon>
        <taxon>Metazoa</taxon>
        <taxon>Spiralia</taxon>
        <taxon>Lophotrochozoa</taxon>
        <taxon>Mollusca</taxon>
        <taxon>Gastropoda</taxon>
        <taxon>Heterobranchia</taxon>
        <taxon>Euthyneura</taxon>
        <taxon>Panpulmonata</taxon>
        <taxon>Hygrophila</taxon>
        <taxon>Lymnaeoidea</taxon>
        <taxon>Planorbidae</taxon>
        <taxon>Biomphalaria</taxon>
    </lineage>
</organism>
<dbReference type="InterPro" id="IPR002110">
    <property type="entry name" value="Ankyrin_rpt"/>
</dbReference>
<dbReference type="AlphaFoldDB" id="A0AAD8C964"/>
<dbReference type="PROSITE" id="PS50088">
    <property type="entry name" value="ANK_REPEAT"/>
    <property type="match status" value="7"/>
</dbReference>
<name>A0AAD8C964_BIOPF</name>
<keyword evidence="6" id="KW-1185">Reference proteome</keyword>
<evidence type="ECO:0000256" key="4">
    <source>
        <dbReference type="SAM" id="MobiDB-lite"/>
    </source>
</evidence>
<evidence type="ECO:0000313" key="6">
    <source>
        <dbReference type="Proteomes" id="UP001233172"/>
    </source>
</evidence>
<keyword evidence="2 3" id="KW-0040">ANK repeat</keyword>
<evidence type="ECO:0000256" key="1">
    <source>
        <dbReference type="ARBA" id="ARBA00022737"/>
    </source>
</evidence>
<dbReference type="Gene3D" id="1.25.40.20">
    <property type="entry name" value="Ankyrin repeat-containing domain"/>
    <property type="match status" value="4"/>
</dbReference>
<reference evidence="5" key="1">
    <citation type="journal article" date="2023" name="PLoS Negl. Trop. Dis.">
        <title>A genome sequence for Biomphalaria pfeifferi, the major vector snail for the human-infecting parasite Schistosoma mansoni.</title>
        <authorList>
            <person name="Bu L."/>
            <person name="Lu L."/>
            <person name="Laidemitt M.R."/>
            <person name="Zhang S.M."/>
            <person name="Mutuku M."/>
            <person name="Mkoji G."/>
            <person name="Steinauer M."/>
            <person name="Loker E.S."/>
        </authorList>
    </citation>
    <scope>NUCLEOTIDE SEQUENCE</scope>
    <source>
        <strain evidence="5">KasaAsao</strain>
    </source>
</reference>
<gene>
    <name evidence="5" type="ORF">Bpfe_002566</name>
</gene>
<accession>A0AAD8C964</accession>
<feature type="repeat" description="ANK" evidence="3">
    <location>
        <begin position="182"/>
        <end position="214"/>
    </location>
</feature>
<dbReference type="PRINTS" id="PR01415">
    <property type="entry name" value="ANKYRIN"/>
</dbReference>
<proteinExistence type="predicted"/>
<dbReference type="SMART" id="SM00248">
    <property type="entry name" value="ANK"/>
    <property type="match status" value="17"/>
</dbReference>
<feature type="repeat" description="ANK" evidence="3">
    <location>
        <begin position="356"/>
        <end position="388"/>
    </location>
</feature>
<dbReference type="PANTHER" id="PTHR24198:SF165">
    <property type="entry name" value="ANKYRIN REPEAT-CONTAINING PROTEIN-RELATED"/>
    <property type="match status" value="1"/>
</dbReference>
<feature type="repeat" description="ANK" evidence="3">
    <location>
        <begin position="555"/>
        <end position="587"/>
    </location>
</feature>
<evidence type="ECO:0000256" key="2">
    <source>
        <dbReference type="ARBA" id="ARBA00023043"/>
    </source>
</evidence>
<keyword evidence="1" id="KW-0677">Repeat</keyword>
<dbReference type="InterPro" id="IPR036770">
    <property type="entry name" value="Ankyrin_rpt-contain_sf"/>
</dbReference>
<dbReference type="Proteomes" id="UP001233172">
    <property type="component" value="Unassembled WGS sequence"/>
</dbReference>
<feature type="repeat" description="ANK" evidence="3">
    <location>
        <begin position="493"/>
        <end position="521"/>
    </location>
</feature>